<comment type="function">
    <text evidence="11">Catalyzes the hydrolysis of the adenine ring of phosphoribosyl-AMP.</text>
</comment>
<keyword evidence="10 11" id="KW-0368">Histidine biosynthesis</keyword>
<dbReference type="HAMAP" id="MF_01021">
    <property type="entry name" value="HisI"/>
    <property type="match status" value="1"/>
</dbReference>
<evidence type="ECO:0000256" key="10">
    <source>
        <dbReference type="ARBA" id="ARBA00023102"/>
    </source>
</evidence>
<evidence type="ECO:0000313" key="14">
    <source>
        <dbReference type="EMBL" id="QGM45437.1"/>
    </source>
</evidence>
<dbReference type="EMBL" id="CP046052">
    <property type="protein sequence ID" value="QGM45437.1"/>
    <property type="molecule type" value="Genomic_DNA"/>
</dbReference>
<feature type="binding site" evidence="11">
    <location>
        <position position="108"/>
    </location>
    <ligand>
        <name>Mg(2+)</name>
        <dbReference type="ChEBI" id="CHEBI:18420"/>
    </ligand>
</feature>
<name>A0A6B8KCM7_9HYPH</name>
<keyword evidence="15" id="KW-1185">Reference proteome</keyword>
<dbReference type="KEGG" id="mhey:H2LOC_006845"/>
<feature type="binding site" evidence="11">
    <location>
        <position position="130"/>
    </location>
    <ligand>
        <name>Zn(2+)</name>
        <dbReference type="ChEBI" id="CHEBI:29105"/>
        <note>ligand shared between dimeric partners</note>
    </ligand>
</feature>
<evidence type="ECO:0000256" key="11">
    <source>
        <dbReference type="HAMAP-Rule" id="MF_01021"/>
    </source>
</evidence>
<dbReference type="AlphaFoldDB" id="A0A6B8KCM7"/>
<dbReference type="PANTHER" id="PTHR42945">
    <property type="entry name" value="HISTIDINE BIOSYNTHESIS BIFUNCTIONAL PROTEIN"/>
    <property type="match status" value="1"/>
</dbReference>
<feature type="binding site" evidence="11">
    <location>
        <position position="106"/>
    </location>
    <ligand>
        <name>Mg(2+)</name>
        <dbReference type="ChEBI" id="CHEBI:18420"/>
    </ligand>
</feature>
<evidence type="ECO:0000256" key="2">
    <source>
        <dbReference type="ARBA" id="ARBA00001460"/>
    </source>
</evidence>
<keyword evidence="7 11" id="KW-0963">Cytoplasm</keyword>
<comment type="subcellular location">
    <subcellularLocation>
        <location evidence="11">Cytoplasm</location>
    </subcellularLocation>
</comment>
<feature type="compositionally biased region" description="Basic and acidic residues" evidence="12">
    <location>
        <begin position="1"/>
        <end position="12"/>
    </location>
</feature>
<dbReference type="GO" id="GO:0005737">
    <property type="term" value="C:cytoplasm"/>
    <property type="evidence" value="ECO:0007669"/>
    <property type="project" value="UniProtKB-SubCell"/>
</dbReference>
<evidence type="ECO:0000256" key="1">
    <source>
        <dbReference type="ARBA" id="ARBA00000024"/>
    </source>
</evidence>
<dbReference type="InterPro" id="IPR026660">
    <property type="entry name" value="PRA-CH"/>
</dbReference>
<evidence type="ECO:0000256" key="4">
    <source>
        <dbReference type="ARBA" id="ARBA00005204"/>
    </source>
</evidence>
<keyword evidence="11" id="KW-0862">Zinc</keyword>
<evidence type="ECO:0000313" key="15">
    <source>
        <dbReference type="Proteomes" id="UP000309061"/>
    </source>
</evidence>
<dbReference type="Pfam" id="PF01502">
    <property type="entry name" value="PRA-CH"/>
    <property type="match status" value="1"/>
</dbReference>
<dbReference type="GO" id="GO:0000287">
    <property type="term" value="F:magnesium ion binding"/>
    <property type="evidence" value="ECO:0007669"/>
    <property type="project" value="UniProtKB-UniRule"/>
</dbReference>
<dbReference type="GO" id="GO:0008270">
    <property type="term" value="F:zinc ion binding"/>
    <property type="evidence" value="ECO:0007669"/>
    <property type="project" value="UniProtKB-UniRule"/>
</dbReference>
<evidence type="ECO:0000256" key="5">
    <source>
        <dbReference type="ARBA" id="ARBA00007731"/>
    </source>
</evidence>
<sequence>MRAPVERAERVSLSDSPKGAPDHKHELEEGAEFAPRFDANGLIVCVTIDSASREVLMVAYMNRLALDKTIETGDAHYWSRSRQSLWRKGDTSGQVQRVVSLGVDCDQDALLLEVEPGGDGKACHTGRKSCFYRRLERGDGRRLVFLR</sequence>
<feature type="binding site" evidence="11">
    <location>
        <position position="105"/>
    </location>
    <ligand>
        <name>Zn(2+)</name>
        <dbReference type="ChEBI" id="CHEBI:29105"/>
        <note>ligand shared between dimeric partners</note>
    </ligand>
</feature>
<dbReference type="Proteomes" id="UP000309061">
    <property type="component" value="Chromosome"/>
</dbReference>
<evidence type="ECO:0000256" key="12">
    <source>
        <dbReference type="SAM" id="MobiDB-lite"/>
    </source>
</evidence>
<comment type="similarity">
    <text evidence="11">Belongs to the PRA-CH family.</text>
</comment>
<dbReference type="GO" id="GO:0004635">
    <property type="term" value="F:phosphoribosyl-AMP cyclohydrolase activity"/>
    <property type="evidence" value="ECO:0007669"/>
    <property type="project" value="UniProtKB-UniRule"/>
</dbReference>
<dbReference type="NCBIfam" id="NF000768">
    <property type="entry name" value="PRK00051.1"/>
    <property type="match status" value="1"/>
</dbReference>
<accession>A0A6B8KCM7</accession>
<feature type="binding site" evidence="11">
    <location>
        <position position="123"/>
    </location>
    <ligand>
        <name>Zn(2+)</name>
        <dbReference type="ChEBI" id="CHEBI:29105"/>
        <note>ligand shared between dimeric partners</note>
    </ligand>
</feature>
<dbReference type="PANTHER" id="PTHR42945:SF1">
    <property type="entry name" value="HISTIDINE BIOSYNTHESIS BIFUNCTIONAL PROTEIN HIS7"/>
    <property type="match status" value="1"/>
</dbReference>
<comment type="pathway">
    <text evidence="4">Amino-acid biosynthesis; L-histidine biosynthesis; L-histidine from 5-phospho-alpha-D-ribose 1-diphosphate: step 2/9.</text>
</comment>
<gene>
    <name evidence="11 14" type="primary">hisI</name>
    <name evidence="14" type="ORF">H2LOC_006845</name>
</gene>
<dbReference type="OrthoDB" id="9795769at2"/>
<dbReference type="UniPathway" id="UPA00031">
    <property type="reaction ID" value="UER00008"/>
</dbReference>
<dbReference type="InterPro" id="IPR002496">
    <property type="entry name" value="PRib_AMP_CycHydrolase_dom"/>
</dbReference>
<comment type="subunit">
    <text evidence="11">Homodimer.</text>
</comment>
<keyword evidence="8 11" id="KW-0028">Amino-acid biosynthesis</keyword>
<evidence type="ECO:0000256" key="7">
    <source>
        <dbReference type="ARBA" id="ARBA00022490"/>
    </source>
</evidence>
<dbReference type="InterPro" id="IPR038019">
    <property type="entry name" value="PRib_AMP_CycHydrolase_sf"/>
</dbReference>
<comment type="catalytic activity">
    <reaction evidence="1 11">
        <text>1-(5-phospho-beta-D-ribosyl)-5'-AMP + H2O = 1-(5-phospho-beta-D-ribosyl)-5-[(5-phospho-beta-D-ribosylamino)methylideneamino]imidazole-4-carboxamide</text>
        <dbReference type="Rhea" id="RHEA:20049"/>
        <dbReference type="ChEBI" id="CHEBI:15377"/>
        <dbReference type="ChEBI" id="CHEBI:58435"/>
        <dbReference type="ChEBI" id="CHEBI:59457"/>
        <dbReference type="EC" id="3.5.4.19"/>
    </reaction>
</comment>
<evidence type="ECO:0000256" key="8">
    <source>
        <dbReference type="ARBA" id="ARBA00022605"/>
    </source>
</evidence>
<dbReference type="EC" id="3.5.4.19" evidence="11"/>
<dbReference type="FunFam" id="3.10.20.810:FF:000001">
    <property type="entry name" value="Histidine biosynthesis bifunctional protein HisIE"/>
    <property type="match status" value="1"/>
</dbReference>
<reference evidence="14 15" key="1">
    <citation type="submission" date="2019-11" db="EMBL/GenBank/DDBJ databases">
        <title>The genome sequence of Methylocystis heyeri.</title>
        <authorList>
            <person name="Oshkin I.Y."/>
            <person name="Miroshnikov K."/>
            <person name="Dedysh S.N."/>
        </authorList>
    </citation>
    <scope>NUCLEOTIDE SEQUENCE [LARGE SCALE GENOMIC DNA]</scope>
    <source>
        <strain evidence="14 15">H2</strain>
    </source>
</reference>
<dbReference type="GO" id="GO:0000105">
    <property type="term" value="P:L-histidine biosynthetic process"/>
    <property type="evidence" value="ECO:0007669"/>
    <property type="project" value="UniProtKB-UniRule"/>
</dbReference>
<feature type="region of interest" description="Disordered" evidence="12">
    <location>
        <begin position="1"/>
        <end position="26"/>
    </location>
</feature>
<evidence type="ECO:0000256" key="6">
    <source>
        <dbReference type="ARBA" id="ARBA00008299"/>
    </source>
</evidence>
<protein>
    <recommendedName>
        <fullName evidence="11">Phosphoribosyl-AMP cyclohydrolase</fullName>
        <shortName evidence="11">PRA-CH</shortName>
        <ecNumber evidence="11">3.5.4.19</ecNumber>
    </recommendedName>
</protein>
<keyword evidence="11" id="KW-0460">Magnesium</keyword>
<keyword evidence="11" id="KW-0479">Metal-binding</keyword>
<comment type="similarity">
    <text evidence="6">In the N-terminal section; belongs to the PRA-CH family.</text>
</comment>
<comment type="catalytic activity">
    <reaction evidence="2">
        <text>1-(5-phospho-beta-D-ribosyl)-ATP + H2O = 1-(5-phospho-beta-D-ribosyl)-5'-AMP + diphosphate + H(+)</text>
        <dbReference type="Rhea" id="RHEA:22828"/>
        <dbReference type="ChEBI" id="CHEBI:15377"/>
        <dbReference type="ChEBI" id="CHEBI:15378"/>
        <dbReference type="ChEBI" id="CHEBI:33019"/>
        <dbReference type="ChEBI" id="CHEBI:59457"/>
        <dbReference type="ChEBI" id="CHEBI:73183"/>
        <dbReference type="EC" id="3.6.1.31"/>
    </reaction>
</comment>
<comment type="similarity">
    <text evidence="5">In the C-terminal section; belongs to the PRA-PH family.</text>
</comment>
<dbReference type="GO" id="GO:0004636">
    <property type="term" value="F:phosphoribosyl-ATP diphosphatase activity"/>
    <property type="evidence" value="ECO:0007669"/>
    <property type="project" value="UniProtKB-EC"/>
</dbReference>
<evidence type="ECO:0000259" key="13">
    <source>
        <dbReference type="Pfam" id="PF01502"/>
    </source>
</evidence>
<evidence type="ECO:0000256" key="9">
    <source>
        <dbReference type="ARBA" id="ARBA00022801"/>
    </source>
</evidence>
<feature type="binding site" evidence="11">
    <location>
        <position position="104"/>
    </location>
    <ligand>
        <name>Mg(2+)</name>
        <dbReference type="ChEBI" id="CHEBI:18420"/>
    </ligand>
</feature>
<evidence type="ECO:0000256" key="3">
    <source>
        <dbReference type="ARBA" id="ARBA00005169"/>
    </source>
</evidence>
<comment type="cofactor">
    <cofactor evidence="11">
        <name>Zn(2+)</name>
        <dbReference type="ChEBI" id="CHEBI:29105"/>
    </cofactor>
    <text evidence="11">Binds 1 zinc ion per subunit.</text>
</comment>
<dbReference type="SUPFAM" id="SSF141734">
    <property type="entry name" value="HisI-like"/>
    <property type="match status" value="1"/>
</dbReference>
<keyword evidence="9 11" id="KW-0378">Hydrolase</keyword>
<organism evidence="14 15">
    <name type="scientific">Methylocystis heyeri</name>
    <dbReference type="NCBI Taxonomy" id="391905"/>
    <lineage>
        <taxon>Bacteria</taxon>
        <taxon>Pseudomonadati</taxon>
        <taxon>Pseudomonadota</taxon>
        <taxon>Alphaproteobacteria</taxon>
        <taxon>Hyphomicrobiales</taxon>
        <taxon>Methylocystaceae</taxon>
        <taxon>Methylocystis</taxon>
    </lineage>
</organism>
<proteinExistence type="inferred from homology"/>
<dbReference type="Gene3D" id="3.10.20.810">
    <property type="entry name" value="Phosphoribosyl-AMP cyclohydrolase"/>
    <property type="match status" value="1"/>
</dbReference>
<comment type="pathway">
    <text evidence="3 11">Amino-acid biosynthesis; L-histidine biosynthesis; L-histidine from 5-phospho-alpha-D-ribose 1-diphosphate: step 3/9.</text>
</comment>
<comment type="cofactor">
    <cofactor evidence="11">
        <name>Mg(2+)</name>
        <dbReference type="ChEBI" id="CHEBI:18420"/>
    </cofactor>
    <text evidence="11">Binds 1 Mg(2+) ion per subunit.</text>
</comment>
<feature type="domain" description="Phosphoribosyl-AMP cyclohydrolase" evidence="13">
    <location>
        <begin position="57"/>
        <end position="132"/>
    </location>
</feature>